<accession>A0A4V3WT04</accession>
<reference evidence="10 11" key="1">
    <citation type="submission" date="2019-04" db="EMBL/GenBank/DDBJ databases">
        <authorList>
            <person name="Jiang L."/>
        </authorList>
    </citation>
    <scope>NUCLEOTIDE SEQUENCE [LARGE SCALE GENOMIC DNA]</scope>
    <source>
        <strain evidence="10 11">YIM 131853</strain>
    </source>
</reference>
<keyword evidence="5 8" id="KW-0812">Transmembrane</keyword>
<feature type="transmembrane region" description="Helical" evidence="8">
    <location>
        <begin position="469"/>
        <end position="489"/>
    </location>
</feature>
<evidence type="ECO:0000256" key="4">
    <source>
        <dbReference type="ARBA" id="ARBA00022475"/>
    </source>
</evidence>
<evidence type="ECO:0000256" key="7">
    <source>
        <dbReference type="ARBA" id="ARBA00023136"/>
    </source>
</evidence>
<protein>
    <submittedName>
        <fullName evidence="10">Multidrug efflux MFS transporter</fullName>
    </submittedName>
</protein>
<dbReference type="OrthoDB" id="9812221at2"/>
<feature type="transmembrane region" description="Helical" evidence="8">
    <location>
        <begin position="425"/>
        <end position="449"/>
    </location>
</feature>
<evidence type="ECO:0000256" key="5">
    <source>
        <dbReference type="ARBA" id="ARBA00022692"/>
    </source>
</evidence>
<feature type="transmembrane region" description="Helical" evidence="8">
    <location>
        <begin position="104"/>
        <end position="123"/>
    </location>
</feature>
<dbReference type="InterPro" id="IPR036259">
    <property type="entry name" value="MFS_trans_sf"/>
</dbReference>
<feature type="transmembrane region" description="Helical" evidence="8">
    <location>
        <begin position="74"/>
        <end position="97"/>
    </location>
</feature>
<keyword evidence="11" id="KW-1185">Reference proteome</keyword>
<evidence type="ECO:0000313" key="11">
    <source>
        <dbReference type="Proteomes" id="UP000309133"/>
    </source>
</evidence>
<evidence type="ECO:0000256" key="1">
    <source>
        <dbReference type="ARBA" id="ARBA00004651"/>
    </source>
</evidence>
<feature type="transmembrane region" description="Helical" evidence="8">
    <location>
        <begin position="135"/>
        <end position="155"/>
    </location>
</feature>
<keyword evidence="6 8" id="KW-1133">Transmembrane helix</keyword>
<dbReference type="Gene3D" id="1.20.1250.20">
    <property type="entry name" value="MFS general substrate transporter like domains"/>
    <property type="match status" value="1"/>
</dbReference>
<dbReference type="PROSITE" id="PS50850">
    <property type="entry name" value="MFS"/>
    <property type="match status" value="1"/>
</dbReference>
<comment type="subcellular location">
    <subcellularLocation>
        <location evidence="1">Cell membrane</location>
        <topology evidence="1">Multi-pass membrane protein</topology>
    </subcellularLocation>
</comment>
<dbReference type="GO" id="GO:0005886">
    <property type="term" value="C:plasma membrane"/>
    <property type="evidence" value="ECO:0007669"/>
    <property type="project" value="UniProtKB-SubCell"/>
</dbReference>
<keyword evidence="7 8" id="KW-0472">Membrane</keyword>
<dbReference type="Pfam" id="PF07690">
    <property type="entry name" value="MFS_1"/>
    <property type="match status" value="1"/>
</dbReference>
<comment type="caution">
    <text evidence="10">The sequence shown here is derived from an EMBL/GenBank/DDBJ whole genome shotgun (WGS) entry which is preliminary data.</text>
</comment>
<evidence type="ECO:0000256" key="2">
    <source>
        <dbReference type="ARBA" id="ARBA00008537"/>
    </source>
</evidence>
<keyword evidence="3" id="KW-0813">Transport</keyword>
<dbReference type="GO" id="GO:0022857">
    <property type="term" value="F:transmembrane transporter activity"/>
    <property type="evidence" value="ECO:0007669"/>
    <property type="project" value="InterPro"/>
</dbReference>
<dbReference type="SUPFAM" id="SSF103473">
    <property type="entry name" value="MFS general substrate transporter"/>
    <property type="match status" value="1"/>
</dbReference>
<gene>
    <name evidence="10" type="ORF">E6C64_16135</name>
</gene>
<organism evidence="10 11">
    <name type="scientific">Naasia lichenicola</name>
    <dbReference type="NCBI Taxonomy" id="2565933"/>
    <lineage>
        <taxon>Bacteria</taxon>
        <taxon>Bacillati</taxon>
        <taxon>Actinomycetota</taxon>
        <taxon>Actinomycetes</taxon>
        <taxon>Micrococcales</taxon>
        <taxon>Microbacteriaceae</taxon>
        <taxon>Naasia</taxon>
    </lineage>
</organism>
<feature type="transmembrane region" description="Helical" evidence="8">
    <location>
        <begin position="295"/>
        <end position="319"/>
    </location>
</feature>
<feature type="transmembrane region" description="Helical" evidence="8">
    <location>
        <begin position="331"/>
        <end position="350"/>
    </location>
</feature>
<dbReference type="PANTHER" id="PTHR42718:SF9">
    <property type="entry name" value="MAJOR FACILITATOR SUPERFAMILY MULTIDRUG TRANSPORTER MFSC"/>
    <property type="match status" value="1"/>
</dbReference>
<sequence length="502" mass="51961">MTETIPDTRTGADSAAQSAANDADRGALDGRLSVRSRTLISLLLVATFVVFLNETIMGVALPRVMQDLGIEASVGQWLTTAFLLTMAVVIPISGYLIQRFPTRVLFGVAMSLFSGGTLIAALAPGFPVLLLARVVQASGTAIMLPLLMTTVMTLVPPSSRGRMMGNISIVISVAPAVGPTISGLILNSLSWRFIFWIVLPIAVATLILGLILVVSIGDRTAAPIDVVSIPLAILGFGGLVYGLSSLGESGSEAVLPAWVPAVVGALALAGFVFRQKRLERRDRALLDLRTFRSRTFTATVITMAISMSALFGTIILLPIYLQSALGLEPLVTGLLVLPGGLLMGVLGPIVGRLFDRFGPKPLLLPGTIAVSGSLWLLAFAGDAASPLYIGAVYLLLSAGLAFTFTPLFTSGLGSVEPHLYSHGSAIIGTVQQVAGAAGAALFVTVLSIAGSGVELDGGDAAAQAAAGTHYAFIVGACISMVAIVTGLFVKRPVNAPDMAMTH</sequence>
<feature type="transmembrane region" description="Helical" evidence="8">
    <location>
        <begin position="193"/>
        <end position="214"/>
    </location>
</feature>
<feature type="transmembrane region" description="Helical" evidence="8">
    <location>
        <begin position="39"/>
        <end position="62"/>
    </location>
</feature>
<evidence type="ECO:0000256" key="6">
    <source>
        <dbReference type="ARBA" id="ARBA00022989"/>
    </source>
</evidence>
<dbReference type="Gene3D" id="1.20.1720.10">
    <property type="entry name" value="Multidrug resistance protein D"/>
    <property type="match status" value="1"/>
</dbReference>
<dbReference type="PRINTS" id="PR01036">
    <property type="entry name" value="TCRTETB"/>
</dbReference>
<feature type="transmembrane region" description="Helical" evidence="8">
    <location>
        <begin position="362"/>
        <end position="381"/>
    </location>
</feature>
<feature type="transmembrane region" description="Helical" evidence="8">
    <location>
        <begin position="387"/>
        <end position="413"/>
    </location>
</feature>
<evidence type="ECO:0000313" key="10">
    <source>
        <dbReference type="EMBL" id="THG30157.1"/>
    </source>
</evidence>
<evidence type="ECO:0000256" key="3">
    <source>
        <dbReference type="ARBA" id="ARBA00022448"/>
    </source>
</evidence>
<feature type="transmembrane region" description="Helical" evidence="8">
    <location>
        <begin position="226"/>
        <end position="243"/>
    </location>
</feature>
<dbReference type="InterPro" id="IPR020846">
    <property type="entry name" value="MFS_dom"/>
</dbReference>
<feature type="domain" description="Major facilitator superfamily (MFS) profile" evidence="9">
    <location>
        <begin position="39"/>
        <end position="494"/>
    </location>
</feature>
<dbReference type="EMBL" id="SSSM01000005">
    <property type="protein sequence ID" value="THG30157.1"/>
    <property type="molecule type" value="Genomic_DNA"/>
</dbReference>
<evidence type="ECO:0000259" key="9">
    <source>
        <dbReference type="PROSITE" id="PS50850"/>
    </source>
</evidence>
<dbReference type="AlphaFoldDB" id="A0A4V3WT04"/>
<comment type="similarity">
    <text evidence="2">Belongs to the major facilitator superfamily. EmrB family.</text>
</comment>
<name>A0A4V3WT04_9MICO</name>
<evidence type="ECO:0000256" key="8">
    <source>
        <dbReference type="SAM" id="Phobius"/>
    </source>
</evidence>
<dbReference type="InterPro" id="IPR011701">
    <property type="entry name" value="MFS"/>
</dbReference>
<dbReference type="RefSeq" id="WP_136428629.1">
    <property type="nucleotide sequence ID" value="NZ_SSSM01000005.1"/>
</dbReference>
<feature type="transmembrane region" description="Helical" evidence="8">
    <location>
        <begin position="167"/>
        <end position="187"/>
    </location>
</feature>
<dbReference type="NCBIfam" id="TIGR00711">
    <property type="entry name" value="efflux_EmrB"/>
    <property type="match status" value="1"/>
</dbReference>
<dbReference type="InterPro" id="IPR004638">
    <property type="entry name" value="EmrB-like"/>
</dbReference>
<keyword evidence="4" id="KW-1003">Cell membrane</keyword>
<dbReference type="Proteomes" id="UP000309133">
    <property type="component" value="Unassembled WGS sequence"/>
</dbReference>
<dbReference type="PANTHER" id="PTHR42718">
    <property type="entry name" value="MAJOR FACILITATOR SUPERFAMILY MULTIDRUG TRANSPORTER MFSC"/>
    <property type="match status" value="1"/>
</dbReference>
<proteinExistence type="inferred from homology"/>
<feature type="transmembrane region" description="Helical" evidence="8">
    <location>
        <begin position="255"/>
        <end position="274"/>
    </location>
</feature>